<evidence type="ECO:0000313" key="4">
    <source>
        <dbReference type="EMBL" id="MDH1236505.1"/>
    </source>
</evidence>
<dbReference type="EMBL" id="JAOCAE010000006">
    <property type="protein sequence ID" value="MDH1236505.1"/>
    <property type="molecule type" value="Genomic_DNA"/>
</dbReference>
<feature type="domain" description="Putative metallopeptidase" evidence="3">
    <location>
        <begin position="143"/>
        <end position="228"/>
    </location>
</feature>
<dbReference type="PANTHER" id="PTHR38730:SF1">
    <property type="entry name" value="SLL7028 PROTEIN"/>
    <property type="match status" value="1"/>
</dbReference>
<dbReference type="Proteomes" id="UP001158500">
    <property type="component" value="Unassembled WGS sequence"/>
</dbReference>
<feature type="domain" description="VWA-like" evidence="2">
    <location>
        <begin position="244"/>
        <end position="365"/>
    </location>
</feature>
<dbReference type="RefSeq" id="WP_279641417.1">
    <property type="nucleotide sequence ID" value="NZ_JAOCAE010000006.1"/>
</dbReference>
<dbReference type="PANTHER" id="PTHR38730">
    <property type="entry name" value="SLL7028 PROTEIN"/>
    <property type="match status" value="1"/>
</dbReference>
<dbReference type="Gene3D" id="3.40.50.410">
    <property type="entry name" value="von Willebrand factor, type A domain"/>
    <property type="match status" value="1"/>
</dbReference>
<dbReference type="InterPro" id="IPR036465">
    <property type="entry name" value="vWFA_dom_sf"/>
</dbReference>
<dbReference type="InterPro" id="IPR025154">
    <property type="entry name" value="Put_metallopeptidase_dom"/>
</dbReference>
<evidence type="ECO:0000313" key="5">
    <source>
        <dbReference type="Proteomes" id="UP001158500"/>
    </source>
</evidence>
<evidence type="ECO:0000256" key="1">
    <source>
        <dbReference type="SAM" id="MobiDB-lite"/>
    </source>
</evidence>
<dbReference type="SUPFAM" id="SSF53300">
    <property type="entry name" value="vWA-like"/>
    <property type="match status" value="1"/>
</dbReference>
<dbReference type="InterPro" id="IPR018698">
    <property type="entry name" value="VWA-like_dom"/>
</dbReference>
<reference evidence="4" key="1">
    <citation type="submission" date="2022-09" db="EMBL/GenBank/DDBJ databases">
        <title>Intensive care unit water sources are persistently colonized with multi-drug resistant bacteria and are the site of extensive horizontal gene transfer of antibiotic resistance genes.</title>
        <authorList>
            <person name="Diorio-Toth L."/>
        </authorList>
    </citation>
    <scope>NUCLEOTIDE SEQUENCE</scope>
    <source>
        <strain evidence="4">GD03947</strain>
    </source>
</reference>
<dbReference type="AlphaFoldDB" id="A0AA42TGR7"/>
<feature type="region of interest" description="Disordered" evidence="1">
    <location>
        <begin position="137"/>
        <end position="160"/>
    </location>
</feature>
<protein>
    <submittedName>
        <fullName evidence="4">VWA-like domain-containing protein</fullName>
    </submittedName>
</protein>
<comment type="caution">
    <text evidence="4">The sequence shown here is derived from an EMBL/GenBank/DDBJ whole genome shotgun (WGS) entry which is preliminary data.</text>
</comment>
<name>A0AA42TGR7_STUST</name>
<accession>A0AA42TGR7</accession>
<gene>
    <name evidence="4" type="ORF">N5C32_10690</name>
</gene>
<feature type="domain" description="Putative metallopeptidase" evidence="3">
    <location>
        <begin position="18"/>
        <end position="134"/>
    </location>
</feature>
<dbReference type="Pfam" id="PF13203">
    <property type="entry name" value="DUF2201_N"/>
    <property type="match status" value="2"/>
</dbReference>
<dbReference type="Pfam" id="PF09967">
    <property type="entry name" value="DUF2201"/>
    <property type="match status" value="1"/>
</dbReference>
<sequence>MSLQDANKALDKAKIGLMSKPDSAFFTTLCFSFRIVFDDTQPTAYVNDTTIGINPQFFLSLSEEERIFVLVHECMHPALMHTVRRGDRCPDKWNIAGDHVINLMLLERGFKMPDWVLKDAKYRGMSTLQVYDLLPDNPGQPRMQDLPPGPQSPEQQKQAEQHITDIVMRAATQSAMSGDKPGTIPGDIQIFLDEYLNPILPWDKLLRKFFNQFAKTDYTWKRPNRRFMPEHILPTLYGITLGEIAIAVDTSGSVSDADFHRFISEVNGIMKKLKPSQITLLQFDTRIHKKDVLKSVSDLQQVTFHGRGGTNVSEVIQWARDNKPVALLLFSDGEFRHVMPAPKCPVLWVIHNNKKFTAPYGKVIHYNI</sequence>
<proteinExistence type="predicted"/>
<evidence type="ECO:0000259" key="3">
    <source>
        <dbReference type="Pfam" id="PF13203"/>
    </source>
</evidence>
<organism evidence="4 5">
    <name type="scientific">Stutzerimonas stutzeri</name>
    <name type="common">Pseudomonas stutzeri</name>
    <dbReference type="NCBI Taxonomy" id="316"/>
    <lineage>
        <taxon>Bacteria</taxon>
        <taxon>Pseudomonadati</taxon>
        <taxon>Pseudomonadota</taxon>
        <taxon>Gammaproteobacteria</taxon>
        <taxon>Pseudomonadales</taxon>
        <taxon>Pseudomonadaceae</taxon>
        <taxon>Stutzerimonas</taxon>
    </lineage>
</organism>
<evidence type="ECO:0000259" key="2">
    <source>
        <dbReference type="Pfam" id="PF09967"/>
    </source>
</evidence>